<dbReference type="Pfam" id="PF25597">
    <property type="entry name" value="SH3_retrovirus"/>
    <property type="match status" value="1"/>
</dbReference>
<keyword evidence="4" id="KW-1185">Reference proteome</keyword>
<name>A0AA38TKL1_9ASTR</name>
<reference evidence="3" key="1">
    <citation type="submission" date="2023-03" db="EMBL/GenBank/DDBJ databases">
        <title>Chromosome-scale reference genome and RAD-based genetic map of yellow starthistle (Centaurea solstitialis) reveal putative structural variation and QTLs associated with invader traits.</title>
        <authorList>
            <person name="Reatini B."/>
            <person name="Cang F.A."/>
            <person name="Jiang Q."/>
            <person name="Mckibben M.T.W."/>
            <person name="Barker M.S."/>
            <person name="Rieseberg L.H."/>
            <person name="Dlugosch K.M."/>
        </authorList>
    </citation>
    <scope>NUCLEOTIDE SEQUENCE</scope>
    <source>
        <strain evidence="3">CAN-66</strain>
        <tissue evidence="3">Leaf</tissue>
    </source>
</reference>
<dbReference type="InterPro" id="IPR001584">
    <property type="entry name" value="Integrase_cat-core"/>
</dbReference>
<evidence type="ECO:0000313" key="3">
    <source>
        <dbReference type="EMBL" id="KAJ9557051.1"/>
    </source>
</evidence>
<dbReference type="InterPro" id="IPR039537">
    <property type="entry name" value="Retrotran_Ty1/copia-like"/>
</dbReference>
<dbReference type="InterPro" id="IPR012337">
    <property type="entry name" value="RNaseH-like_sf"/>
</dbReference>
<dbReference type="Gene3D" id="3.30.420.10">
    <property type="entry name" value="Ribonuclease H-like superfamily/Ribonuclease H"/>
    <property type="match status" value="1"/>
</dbReference>
<dbReference type="EMBL" id="JARYMX010000003">
    <property type="protein sequence ID" value="KAJ9557051.1"/>
    <property type="molecule type" value="Genomic_DNA"/>
</dbReference>
<dbReference type="InterPro" id="IPR036397">
    <property type="entry name" value="RNaseH_sf"/>
</dbReference>
<evidence type="ECO:0000313" key="4">
    <source>
        <dbReference type="Proteomes" id="UP001172457"/>
    </source>
</evidence>
<organism evidence="3 4">
    <name type="scientific">Centaurea solstitialis</name>
    <name type="common">yellow star-thistle</name>
    <dbReference type="NCBI Taxonomy" id="347529"/>
    <lineage>
        <taxon>Eukaryota</taxon>
        <taxon>Viridiplantae</taxon>
        <taxon>Streptophyta</taxon>
        <taxon>Embryophyta</taxon>
        <taxon>Tracheophyta</taxon>
        <taxon>Spermatophyta</taxon>
        <taxon>Magnoliopsida</taxon>
        <taxon>eudicotyledons</taxon>
        <taxon>Gunneridae</taxon>
        <taxon>Pentapetalae</taxon>
        <taxon>asterids</taxon>
        <taxon>campanulids</taxon>
        <taxon>Asterales</taxon>
        <taxon>Asteraceae</taxon>
        <taxon>Carduoideae</taxon>
        <taxon>Cardueae</taxon>
        <taxon>Centaureinae</taxon>
        <taxon>Centaurea</taxon>
    </lineage>
</organism>
<dbReference type="PROSITE" id="PS50994">
    <property type="entry name" value="INTEGRASE"/>
    <property type="match status" value="1"/>
</dbReference>
<dbReference type="GO" id="GO:0003676">
    <property type="term" value="F:nucleic acid binding"/>
    <property type="evidence" value="ECO:0007669"/>
    <property type="project" value="InterPro"/>
</dbReference>
<feature type="domain" description="Integrase catalytic" evidence="2">
    <location>
        <begin position="137"/>
        <end position="254"/>
    </location>
</feature>
<sequence>MVLIDCCYSAEMTRNIISFYALYKDGFDFGFDNGSILVYKNNVLYFKANPCHGIYETSINVRDNQSSTYNVESTQSKNGLDKSYPWHCRLGHISKKYITKLQSDGILESFDQTSSDECKSGLLGKMTKASFTGTCERGKDLLDIVHTDVCGLFRSATRHSERYFMTFTDDFNRYGYVYLIKHKFETIEVQDVEKTRKIKTLRLDRDGEYLSHEFQDHLSTCSIIAQLTPPRTPQHNGVVERRNQRLLDMVQSMMSRTMLPIQFLGLCLKNCCKGPKSCTNEEKVPSLTYLKIWGCEAHVRREAQDKQEPRLEESYFVAYPTGSFGYLFYKPLENKVFVARRAVFLERELMSKETSGNQIDLKEIQELTSMGTDVSTSSQQQVVEHTVVEPQQRVTKESDIQPPPVRRSDRVRHAPERYNLLISGGDDIRKPSQQQVVEHTVVEPQHRVTEESDIQPPPVRRSDRVRHAPERYNLLISGGDDTRYQEAMASPEAAKWKEAMGSEMQSMYDNQVWDLVDQTPSQKTAGNKSVLKNKADMDGKVHTYKAKLVAKGYTKLMV</sequence>
<evidence type="ECO:0000259" key="2">
    <source>
        <dbReference type="PROSITE" id="PS50994"/>
    </source>
</evidence>
<dbReference type="SUPFAM" id="SSF53098">
    <property type="entry name" value="Ribonuclease H-like"/>
    <property type="match status" value="1"/>
</dbReference>
<dbReference type="Pfam" id="PF13976">
    <property type="entry name" value="gag_pre-integrs"/>
    <property type="match status" value="1"/>
</dbReference>
<feature type="region of interest" description="Disordered" evidence="1">
    <location>
        <begin position="390"/>
        <end position="409"/>
    </location>
</feature>
<dbReference type="InterPro" id="IPR057670">
    <property type="entry name" value="SH3_retrovirus"/>
</dbReference>
<comment type="caution">
    <text evidence="3">The sequence shown here is derived from an EMBL/GenBank/DDBJ whole genome shotgun (WGS) entry which is preliminary data.</text>
</comment>
<dbReference type="InterPro" id="IPR025724">
    <property type="entry name" value="GAG-pre-integrase_dom"/>
</dbReference>
<dbReference type="PANTHER" id="PTHR42648:SF27">
    <property type="entry name" value="RNA-DIRECTED DNA POLYMERASE"/>
    <property type="match status" value="1"/>
</dbReference>
<gene>
    <name evidence="3" type="ORF">OSB04_011665</name>
</gene>
<evidence type="ECO:0000256" key="1">
    <source>
        <dbReference type="SAM" id="MobiDB-lite"/>
    </source>
</evidence>
<dbReference type="Proteomes" id="UP001172457">
    <property type="component" value="Chromosome 3"/>
</dbReference>
<dbReference type="AlphaFoldDB" id="A0AA38TKL1"/>
<dbReference type="GO" id="GO:0015074">
    <property type="term" value="P:DNA integration"/>
    <property type="evidence" value="ECO:0007669"/>
    <property type="project" value="InterPro"/>
</dbReference>
<protein>
    <recommendedName>
        <fullName evidence="2">Integrase catalytic domain-containing protein</fullName>
    </recommendedName>
</protein>
<dbReference type="PANTHER" id="PTHR42648">
    <property type="entry name" value="TRANSPOSASE, PUTATIVE-RELATED"/>
    <property type="match status" value="1"/>
</dbReference>
<accession>A0AA38TKL1</accession>
<proteinExistence type="predicted"/>